<name>A0A6B0S735_9CETA</name>
<dbReference type="Proteomes" id="UP000322234">
    <property type="component" value="Unassembled WGS sequence"/>
</dbReference>
<evidence type="ECO:0000256" key="3">
    <source>
        <dbReference type="ARBA" id="ARBA00022737"/>
    </source>
</evidence>
<evidence type="ECO:0000313" key="9">
    <source>
        <dbReference type="EMBL" id="MXQ95033.1"/>
    </source>
</evidence>
<evidence type="ECO:0000256" key="4">
    <source>
        <dbReference type="ARBA" id="ARBA00023157"/>
    </source>
</evidence>
<keyword evidence="4 6" id="KW-1015">Disulfide bond</keyword>
<dbReference type="InterPro" id="IPR000436">
    <property type="entry name" value="Sushi_SCR_CCP_dom"/>
</dbReference>
<dbReference type="PANTHER" id="PTHR19325:SF551">
    <property type="entry name" value="ZONA PELLUCIDA SPERM-BINDING PROTEIN 3 RECEPTOR"/>
    <property type="match status" value="1"/>
</dbReference>
<feature type="domain" description="Sushi" evidence="8">
    <location>
        <begin position="117"/>
        <end position="173"/>
    </location>
</feature>
<feature type="domain" description="Sushi" evidence="8">
    <location>
        <begin position="803"/>
        <end position="860"/>
    </location>
</feature>
<feature type="disulfide bond" evidence="6">
    <location>
        <begin position="1116"/>
        <end position="1143"/>
    </location>
</feature>
<feature type="disulfide bond" evidence="6">
    <location>
        <begin position="1023"/>
        <end position="1066"/>
    </location>
</feature>
<comment type="caution">
    <text evidence="6">Lacks conserved residue(s) required for the propagation of feature annotation.</text>
</comment>
<gene>
    <name evidence="9" type="ORF">E5288_WYG010439</name>
</gene>
<dbReference type="InterPro" id="IPR035976">
    <property type="entry name" value="Sushi/SCR/CCP_sf"/>
</dbReference>
<feature type="domain" description="Sushi" evidence="8">
    <location>
        <begin position="1086"/>
        <end position="1145"/>
    </location>
</feature>
<dbReference type="InterPro" id="IPR050350">
    <property type="entry name" value="Compl-Cell_Adhes-Reg"/>
</dbReference>
<reference evidence="9" key="1">
    <citation type="submission" date="2019-10" db="EMBL/GenBank/DDBJ databases">
        <title>The sequence and de novo assembly of the wild yak genome.</title>
        <authorList>
            <person name="Liu Y."/>
        </authorList>
    </citation>
    <scope>NUCLEOTIDE SEQUENCE [LARGE SCALE GENOMIC DNA]</scope>
    <source>
        <strain evidence="9">WY2019</strain>
    </source>
</reference>
<feature type="domain" description="Sushi" evidence="8">
    <location>
        <begin position="614"/>
        <end position="681"/>
    </location>
</feature>
<dbReference type="Pfam" id="PF18453">
    <property type="entry name" value="C4bp_oligo"/>
    <property type="match status" value="2"/>
</dbReference>
<feature type="domain" description="Sushi" evidence="8">
    <location>
        <begin position="554"/>
        <end position="613"/>
    </location>
</feature>
<dbReference type="EMBL" id="VBQZ03000126">
    <property type="protein sequence ID" value="MXQ95033.1"/>
    <property type="molecule type" value="Genomic_DNA"/>
</dbReference>
<evidence type="ECO:0000259" key="8">
    <source>
        <dbReference type="PROSITE" id="PS50923"/>
    </source>
</evidence>
<feature type="domain" description="Sushi" evidence="8">
    <location>
        <begin position="898"/>
        <end position="958"/>
    </location>
</feature>
<evidence type="ECO:0000256" key="2">
    <source>
        <dbReference type="ARBA" id="ARBA00022729"/>
    </source>
</evidence>
<dbReference type="FunFam" id="2.10.70.10:FF:000055">
    <property type="entry name" value="Complement decay-accelerating factor, GPI-anchored"/>
    <property type="match status" value="2"/>
</dbReference>
<feature type="domain" description="Sushi" evidence="8">
    <location>
        <begin position="365"/>
        <end position="426"/>
    </location>
</feature>
<feature type="domain" description="Sushi" evidence="8">
    <location>
        <begin position="959"/>
        <end position="1020"/>
    </location>
</feature>
<feature type="disulfide bond" evidence="6">
    <location>
        <begin position="831"/>
        <end position="858"/>
    </location>
</feature>
<keyword evidence="1 6" id="KW-0768">Sushi</keyword>
<dbReference type="Gene3D" id="1.20.5.3730">
    <property type="match status" value="2"/>
</dbReference>
<feature type="domain" description="Sushi" evidence="8">
    <location>
        <begin position="1146"/>
        <end position="1212"/>
    </location>
</feature>
<evidence type="ECO:0000256" key="5">
    <source>
        <dbReference type="ARBA" id="ARBA00023180"/>
    </source>
</evidence>
<feature type="disulfide bond" evidence="6">
    <location>
        <begin position="1359"/>
        <end position="1386"/>
    </location>
</feature>
<evidence type="ECO:0000256" key="1">
    <source>
        <dbReference type="ARBA" id="ARBA00022659"/>
    </source>
</evidence>
<protein>
    <recommendedName>
        <fullName evidence="8">Sushi domain-containing protein</fullName>
    </recommendedName>
</protein>
<keyword evidence="10" id="KW-1185">Reference proteome</keyword>
<dbReference type="Pfam" id="PF00084">
    <property type="entry name" value="Sushi"/>
    <property type="match status" value="17"/>
</dbReference>
<feature type="domain" description="Sushi" evidence="8">
    <location>
        <begin position="489"/>
        <end position="553"/>
    </location>
</feature>
<keyword evidence="2" id="KW-0732">Signal</keyword>
<feature type="compositionally biased region" description="Basic and acidic residues" evidence="7">
    <location>
        <begin position="13"/>
        <end position="34"/>
    </location>
</feature>
<dbReference type="Gene3D" id="2.20.28.230">
    <property type="match status" value="2"/>
</dbReference>
<dbReference type="InterPro" id="IPR040514">
    <property type="entry name" value="C4bp_oligo"/>
</dbReference>
<feature type="disulfide bond" evidence="6">
    <location>
        <begin position="1243"/>
        <end position="1270"/>
    </location>
</feature>
<feature type="domain" description="Sushi" evidence="8">
    <location>
        <begin position="744"/>
        <end position="802"/>
    </location>
</feature>
<evidence type="ECO:0000256" key="7">
    <source>
        <dbReference type="SAM" id="MobiDB-lite"/>
    </source>
</evidence>
<dbReference type="SUPFAM" id="SSF57535">
    <property type="entry name" value="Complement control module/SCR domain"/>
    <property type="match status" value="17"/>
</dbReference>
<feature type="domain" description="Sushi" evidence="8">
    <location>
        <begin position="1330"/>
        <end position="1388"/>
    </location>
</feature>
<dbReference type="CDD" id="cd00033">
    <property type="entry name" value="CCP"/>
    <property type="match status" value="16"/>
</dbReference>
<proteinExistence type="predicted"/>
<feature type="disulfide bond" evidence="6">
    <location>
        <begin position="397"/>
        <end position="424"/>
    </location>
</feature>
<feature type="domain" description="Sushi" evidence="8">
    <location>
        <begin position="427"/>
        <end position="488"/>
    </location>
</feature>
<organism evidence="9 10">
    <name type="scientific">Bos mutus</name>
    <name type="common">wild yak</name>
    <dbReference type="NCBI Taxonomy" id="72004"/>
    <lineage>
        <taxon>Eukaryota</taxon>
        <taxon>Metazoa</taxon>
        <taxon>Chordata</taxon>
        <taxon>Craniata</taxon>
        <taxon>Vertebrata</taxon>
        <taxon>Euteleostomi</taxon>
        <taxon>Mammalia</taxon>
        <taxon>Eutheria</taxon>
        <taxon>Laurasiatheria</taxon>
        <taxon>Artiodactyla</taxon>
        <taxon>Ruminantia</taxon>
        <taxon>Pecora</taxon>
        <taxon>Bovidae</taxon>
        <taxon>Bovinae</taxon>
        <taxon>Bos</taxon>
    </lineage>
</organism>
<dbReference type="PROSITE" id="PS50923">
    <property type="entry name" value="SUSHI"/>
    <property type="match status" value="16"/>
</dbReference>
<accession>A0A6B0S735</accession>
<evidence type="ECO:0000313" key="10">
    <source>
        <dbReference type="Proteomes" id="UP000322234"/>
    </source>
</evidence>
<sequence length="1440" mass="162092">MWMSMDMGEYQESEYKESSKKDTMMGTPDEREGDTCLKRGLKNFEQCLTEENDERAIVGHYPDPLLVTDEFSSLEPVNVNDTFMFKCNDHCIFKGSNWSQCRENHTRVTHSPVSKSRDCGPPETPTHGYFEGRDFKSGSTITYYCQARYRLVGTQHQQCIDGEWTSAPPICELIQEAPKPAELELEKALLAFQESKELCKAIKKFTQRLKKSDLTMEKTVSRDGKLSSKEVIRTEHRFLSQQYVVELRVLVYKSFTITPHGGVETGDFMIPLSPPPVTAKTFRFTQKEDIGQRPAVISSRHGSHSMILVLYDNRKVSMKHQRVPVMILHSKGTMASWPFSRLWSISDPILFQVTLVATLLATVLGSCGIPPYLDFAFPINELNETRFETGTTLRYTCRPGYRISSRKNFLICDGTDNWKYKEFCVKKRCENPGELLNGQVIVKTDYSFGSEIEFSCSEGYVLIGSANSYCQLQDKGVVWSDPLPQCIIAKCEPPPTISNGRHNGGDEDFYTYGSSVTYSCDRDFSMLGKASISCRVENKTIGVWSPSPPSCKKVICVQPVVKDGKITSGFGPIYTYQQSIVYACNKGFRLEGDSLIHCEADNSWNPPPPTCELNGCLGLPHIPHALWERYDHQTQTEQQVYDIGFVLSYKCHFGYKPETDGPTTVTCQSNLEWSPYIECKEVCCPEPNLNNYGSITLHRRPSTSTHCTYISGDKISYECHSKYMFDAICTKHGTWSPRTPECRPDCESPPVIAHGQRKIVSNFFTFDHQAVYECDEGYILVGAKELSCTSSGWSPAVPQCKALCLKPEIEYGRLSVEKVRYVEPERITIQCESGFSVVGSENITCSEDRTWYPEVPKCEWEYPEGCEQVVTGRKLLQCLSRPEEVMGIILLIIPHGQGDCGPPPDLQFASPDNKVNNKDFKTGTTLKYTCLPGYSRIRPSSVTCNDRGSWDYRVFCAKKQCRNLGDLPNGKIEVKTDFLFGSTVEFSCSEGYFLIGSATSHCEIQDKGVDWSDPLPQCIIVKCKPPPTISNGKHNGGDEDFYTYGSSVTYSCDPDFSMLGKASISCRVENKTIGVWYPSPPTCKNIVCHGPRVRNGIILSGFGPIYHYKDSILFSCKKGYILNGNNLIHCDANNEWHPSPPTCELNSCIGLPDIPHAVWDGKDNKLKNQEVFEVGTELKYQCKFGYRPIPDEPLTFTCQKNFTWTPSKGCEYIVCHGPQVQNGIILSGFGPIYHYKDSVLFSCKKGYILNGNKLIHCGADDEWHPSPPTCELNCESPPVIAHGQRKIVSNFFTFDHQAVYECDEGYILVGAKELSCTSSGWSPAVPQCKALCLKPEIEYGRLSVEKVRYVEPERITIQCESGFSVVGSENITCSEDRTWYPEVPKCEWEYPEGCEQVVTGRKLLQCLSRPEEVKLALEVYKLSLEIALLELQIDKPKDAS</sequence>
<evidence type="ECO:0000256" key="6">
    <source>
        <dbReference type="PROSITE-ProRule" id="PRU00302"/>
    </source>
</evidence>
<feature type="region of interest" description="Disordered" evidence="7">
    <location>
        <begin position="1"/>
        <end position="34"/>
    </location>
</feature>
<keyword evidence="5" id="KW-0325">Glycoprotein</keyword>
<feature type="disulfide bond" evidence="6">
    <location>
        <begin position="491"/>
        <end position="534"/>
    </location>
</feature>
<keyword evidence="3" id="KW-0677">Repeat</keyword>
<feature type="disulfide bond" evidence="6">
    <location>
        <begin position="584"/>
        <end position="611"/>
    </location>
</feature>
<feature type="domain" description="Sushi" evidence="8">
    <location>
        <begin position="682"/>
        <end position="743"/>
    </location>
</feature>
<dbReference type="PANTHER" id="PTHR19325">
    <property type="entry name" value="COMPLEMENT COMPONENT-RELATED SUSHI DOMAIN-CONTAINING"/>
    <property type="match status" value="1"/>
</dbReference>
<feature type="domain" description="Sushi" evidence="8">
    <location>
        <begin position="1021"/>
        <end position="1085"/>
    </location>
</feature>
<dbReference type="Gene3D" id="2.10.70.10">
    <property type="entry name" value="Complement Module, domain 1"/>
    <property type="match status" value="15"/>
</dbReference>
<dbReference type="SMART" id="SM00032">
    <property type="entry name" value="CCP"/>
    <property type="match status" value="17"/>
</dbReference>
<comment type="caution">
    <text evidence="9">The sequence shown here is derived from an EMBL/GenBank/DDBJ whole genome shotgun (WGS) entry which is preliminary data.</text>
</comment>
<dbReference type="FunFam" id="2.10.70.10:FF:000014">
    <property type="entry name" value="Membrane cofactor protein"/>
    <property type="match status" value="5"/>
</dbReference>
<feature type="domain" description="Sushi" evidence="8">
    <location>
        <begin position="1213"/>
        <end position="1272"/>
    </location>
</feature>